<proteinExistence type="inferred from homology"/>
<dbReference type="PANTHER" id="PTHR43123">
    <property type="entry name" value="POLYSACCHARIDE DEACETYLASE-RELATED"/>
    <property type="match status" value="1"/>
</dbReference>
<sequence>MHDHLDRNLIGYGANPPDAQWPGDARIAVSFVLNYEEGGENTVLNGDAASEVFLTETPGGAPLVGARDLSTESMYEYGSRAGFWRILRLFQERNMRFTSWAVGRALELNPAAGKAMADAGHEVASHGWRWINYKDFTLEQELDHMKKAVKAIRQAAGRAPVGWYTGRFGMHTLEAVVKHGGFLYSSDSYSDDLPYWVKVSGEPHLIIPYTLEVNDMKFSVAPGYSAGDGWLQAMKDSFDVLYAEGARSPKMMSIGLHCRLAGRPSRAATLARFLDYVASKPRVWVATREEIARHWIETHPAGAA</sequence>
<name>A0ABS6IMG4_9HYPH</name>
<accession>A0ABS6IMG4</accession>
<evidence type="ECO:0000256" key="1">
    <source>
        <dbReference type="ARBA" id="ARBA00003236"/>
    </source>
</evidence>
<protein>
    <recommendedName>
        <fullName evidence="3">Chitooligosaccharide deacetylase</fullName>
    </recommendedName>
    <alternativeName>
        <fullName evidence="4">Nodulation protein B</fullName>
    </alternativeName>
</protein>
<keyword evidence="7" id="KW-1185">Reference proteome</keyword>
<dbReference type="RefSeq" id="WP_216959884.1">
    <property type="nucleotide sequence ID" value="NZ_JAHOPB010000001.1"/>
</dbReference>
<dbReference type="PROSITE" id="PS51677">
    <property type="entry name" value="NODB"/>
    <property type="match status" value="1"/>
</dbReference>
<comment type="similarity">
    <text evidence="2">Belongs to the polysaccharide deacetylase family.</text>
</comment>
<comment type="caution">
    <text evidence="6">The sequence shown here is derived from an EMBL/GenBank/DDBJ whole genome shotgun (WGS) entry which is preliminary data.</text>
</comment>
<dbReference type="InterPro" id="IPR002509">
    <property type="entry name" value="NODB_dom"/>
</dbReference>
<dbReference type="InterPro" id="IPR017625">
    <property type="entry name" value="PuuE"/>
</dbReference>
<feature type="domain" description="NodB homology" evidence="5">
    <location>
        <begin position="69"/>
        <end position="286"/>
    </location>
</feature>
<evidence type="ECO:0000313" key="6">
    <source>
        <dbReference type="EMBL" id="MBU8874413.1"/>
    </source>
</evidence>
<dbReference type="NCBIfam" id="TIGR03212">
    <property type="entry name" value="uraD_N-term-dom"/>
    <property type="match status" value="1"/>
</dbReference>
<dbReference type="PANTHER" id="PTHR43123:SF1">
    <property type="entry name" value="POLYSACCHARIDE DEACETYLASE-RELATED"/>
    <property type="match status" value="1"/>
</dbReference>
<gene>
    <name evidence="6" type="primary">puuE</name>
    <name evidence="6" type="ORF">KQ910_11625</name>
</gene>
<reference evidence="6 7" key="1">
    <citation type="submission" date="2021-06" db="EMBL/GenBank/DDBJ databases">
        <authorList>
            <person name="Lee D.H."/>
        </authorList>
    </citation>
    <scope>NUCLEOTIDE SEQUENCE [LARGE SCALE GENOMIC DNA]</scope>
    <source>
        <strain evidence="6 7">MMS21-HV4-11</strain>
    </source>
</reference>
<dbReference type="CDD" id="cd10977">
    <property type="entry name" value="CE4_PuuE_SpCDA1"/>
    <property type="match status" value="1"/>
</dbReference>
<evidence type="ECO:0000256" key="4">
    <source>
        <dbReference type="ARBA" id="ARBA00032976"/>
    </source>
</evidence>
<dbReference type="Pfam" id="PF01522">
    <property type="entry name" value="Polysacc_deac_1"/>
    <property type="match status" value="1"/>
</dbReference>
<evidence type="ECO:0000256" key="3">
    <source>
        <dbReference type="ARBA" id="ARBA00020071"/>
    </source>
</evidence>
<evidence type="ECO:0000256" key="2">
    <source>
        <dbReference type="ARBA" id="ARBA00010973"/>
    </source>
</evidence>
<dbReference type="Proteomes" id="UP000727907">
    <property type="component" value="Unassembled WGS sequence"/>
</dbReference>
<comment type="function">
    <text evidence="1">Is involved in generating a small heat-stable compound (Nod), an acylated oligomer of N-acetylglucosamine, that stimulates mitosis in various plant protoplasts.</text>
</comment>
<evidence type="ECO:0000313" key="7">
    <source>
        <dbReference type="Proteomes" id="UP000727907"/>
    </source>
</evidence>
<dbReference type="EMBL" id="JAHOPB010000001">
    <property type="protein sequence ID" value="MBU8874413.1"/>
    <property type="molecule type" value="Genomic_DNA"/>
</dbReference>
<organism evidence="6 7">
    <name type="scientific">Reyranella humidisoli</name>
    <dbReference type="NCBI Taxonomy" id="2849149"/>
    <lineage>
        <taxon>Bacteria</taxon>
        <taxon>Pseudomonadati</taxon>
        <taxon>Pseudomonadota</taxon>
        <taxon>Alphaproteobacteria</taxon>
        <taxon>Hyphomicrobiales</taxon>
        <taxon>Reyranellaceae</taxon>
        <taxon>Reyranella</taxon>
    </lineage>
</organism>
<evidence type="ECO:0000259" key="5">
    <source>
        <dbReference type="PROSITE" id="PS51677"/>
    </source>
</evidence>